<proteinExistence type="predicted"/>
<dbReference type="AlphaFoldDB" id="A0AAU9GE60"/>
<feature type="compositionally biased region" description="Polar residues" evidence="1">
    <location>
        <begin position="8"/>
        <end position="32"/>
    </location>
</feature>
<keyword evidence="3" id="KW-1185">Reference proteome</keyword>
<evidence type="ECO:0000313" key="2">
    <source>
        <dbReference type="EMBL" id="BFG06021.1"/>
    </source>
</evidence>
<protein>
    <submittedName>
        <fullName evidence="2">Uncharacterized protein</fullName>
    </submittedName>
</protein>
<feature type="compositionally biased region" description="Basic and acidic residues" evidence="1">
    <location>
        <begin position="46"/>
        <end position="61"/>
    </location>
</feature>
<sequence>MAMAMSGIFSSPTKNNNQKTYNKSERTATATAFTCAPEATRKPPHWGRESAKERKSKDARLRRSASIP</sequence>
<evidence type="ECO:0000313" key="3">
    <source>
        <dbReference type="Proteomes" id="UP001500889"/>
    </source>
</evidence>
<feature type="region of interest" description="Disordered" evidence="1">
    <location>
        <begin position="1"/>
        <end position="68"/>
    </location>
</feature>
<evidence type="ECO:0000256" key="1">
    <source>
        <dbReference type="SAM" id="MobiDB-lite"/>
    </source>
</evidence>
<dbReference type="Proteomes" id="UP001500889">
    <property type="component" value="Chromosome E"/>
</dbReference>
<gene>
    <name evidence="2" type="ORF">DMAD_04620</name>
</gene>
<name>A0AAU9GE60_DROMD</name>
<dbReference type="EMBL" id="AP029267">
    <property type="protein sequence ID" value="BFG06021.1"/>
    <property type="molecule type" value="Genomic_DNA"/>
</dbReference>
<organism evidence="2 3">
    <name type="scientific">Drosophila madeirensis</name>
    <name type="common">Fruit fly</name>
    <dbReference type="NCBI Taxonomy" id="30013"/>
    <lineage>
        <taxon>Eukaryota</taxon>
        <taxon>Metazoa</taxon>
        <taxon>Ecdysozoa</taxon>
        <taxon>Arthropoda</taxon>
        <taxon>Hexapoda</taxon>
        <taxon>Insecta</taxon>
        <taxon>Pterygota</taxon>
        <taxon>Neoptera</taxon>
        <taxon>Endopterygota</taxon>
        <taxon>Diptera</taxon>
        <taxon>Brachycera</taxon>
        <taxon>Muscomorpha</taxon>
        <taxon>Ephydroidea</taxon>
        <taxon>Drosophilidae</taxon>
        <taxon>Drosophila</taxon>
        <taxon>Sophophora</taxon>
    </lineage>
</organism>
<accession>A0AAU9GE60</accession>
<reference evidence="2 3" key="1">
    <citation type="submission" date="2024-02" db="EMBL/GenBank/DDBJ databases">
        <title>A chromosome-level genome assembly of Drosophila madeirensis, a fruit fly species endemic to Madeira island.</title>
        <authorList>
            <person name="Tomihara K."/>
            <person name="Llopart A."/>
            <person name="Yamamoto D."/>
        </authorList>
    </citation>
    <scope>NUCLEOTIDE SEQUENCE [LARGE SCALE GENOMIC DNA]</scope>
    <source>
        <strain evidence="2 3">RF1</strain>
    </source>
</reference>